<protein>
    <recommendedName>
        <fullName evidence="1">Putative restriction endonuclease domain-containing protein</fullName>
    </recommendedName>
</protein>
<dbReference type="PANTHER" id="PTHR34107:SF1">
    <property type="entry name" value="SLL0198 PROTEIN"/>
    <property type="match status" value="1"/>
</dbReference>
<keyword evidence="3" id="KW-1185">Reference proteome</keyword>
<evidence type="ECO:0000313" key="2">
    <source>
        <dbReference type="EMBL" id="OKH23999.1"/>
    </source>
</evidence>
<dbReference type="SUPFAM" id="SSF52980">
    <property type="entry name" value="Restriction endonuclease-like"/>
    <property type="match status" value="1"/>
</dbReference>
<organism evidence="2 3">
    <name type="scientific">Chroogloeocystis siderophila 5.2 s.c.1</name>
    <dbReference type="NCBI Taxonomy" id="247279"/>
    <lineage>
        <taxon>Bacteria</taxon>
        <taxon>Bacillati</taxon>
        <taxon>Cyanobacteriota</taxon>
        <taxon>Cyanophyceae</taxon>
        <taxon>Oscillatoriophycideae</taxon>
        <taxon>Chroococcales</taxon>
        <taxon>Chroococcaceae</taxon>
        <taxon>Chroogloeocystis</taxon>
    </lineage>
</organism>
<dbReference type="AlphaFoldDB" id="A0A1U7HKA2"/>
<reference evidence="2 3" key="1">
    <citation type="submission" date="2016-11" db="EMBL/GenBank/DDBJ databases">
        <title>Draft Genome Sequences of Nine Cyanobacterial Strains from Diverse Habitats.</title>
        <authorList>
            <person name="Zhu T."/>
            <person name="Hou S."/>
            <person name="Lu X."/>
            <person name="Hess W.R."/>
        </authorList>
    </citation>
    <scope>NUCLEOTIDE SEQUENCE [LARGE SCALE GENOMIC DNA]</scope>
    <source>
        <strain evidence="2 3">5.2 s.c.1</strain>
    </source>
</reference>
<dbReference type="Pfam" id="PF05685">
    <property type="entry name" value="Uma2"/>
    <property type="match status" value="1"/>
</dbReference>
<dbReference type="RefSeq" id="WP_073550710.1">
    <property type="nucleotide sequence ID" value="NZ_CAWMVK010000006.1"/>
</dbReference>
<dbReference type="PANTHER" id="PTHR34107">
    <property type="entry name" value="SLL0198 PROTEIN-RELATED"/>
    <property type="match status" value="1"/>
</dbReference>
<proteinExistence type="predicted"/>
<evidence type="ECO:0000259" key="1">
    <source>
        <dbReference type="Pfam" id="PF05685"/>
    </source>
</evidence>
<dbReference type="Gene3D" id="3.90.1570.10">
    <property type="entry name" value="tt1808, chain A"/>
    <property type="match status" value="1"/>
</dbReference>
<dbReference type="CDD" id="cd06260">
    <property type="entry name" value="DUF820-like"/>
    <property type="match status" value="1"/>
</dbReference>
<sequence>MSSFILDLKPFLSLTDEQYYELCRKKPDLKLEINSSGQLIIMPPTGGEKGRKNADIISQLVVWNKKKLGVVINSSTEFKLPLESDRSPDAAWIKLERWRSLSDEAKKSFLPSAQILLSNGSMSPQSTAQTKP</sequence>
<feature type="domain" description="Putative restriction endonuclease" evidence="1">
    <location>
        <begin position="17"/>
        <end position="111"/>
    </location>
</feature>
<dbReference type="EMBL" id="MRCC01000014">
    <property type="protein sequence ID" value="OKH23999.1"/>
    <property type="molecule type" value="Genomic_DNA"/>
</dbReference>
<accession>A0A1U7HKA2</accession>
<name>A0A1U7HKA2_9CHRO</name>
<dbReference type="STRING" id="247279.NIES1031_17090"/>
<dbReference type="InterPro" id="IPR012296">
    <property type="entry name" value="Nuclease_put_TT1808"/>
</dbReference>
<evidence type="ECO:0000313" key="3">
    <source>
        <dbReference type="Proteomes" id="UP000185984"/>
    </source>
</evidence>
<gene>
    <name evidence="2" type="ORF">NIES1031_17090</name>
</gene>
<comment type="caution">
    <text evidence="2">The sequence shown here is derived from an EMBL/GenBank/DDBJ whole genome shotgun (WGS) entry which is preliminary data.</text>
</comment>
<dbReference type="InterPro" id="IPR011335">
    <property type="entry name" value="Restrct_endonuc-II-like"/>
</dbReference>
<dbReference type="InterPro" id="IPR008538">
    <property type="entry name" value="Uma2"/>
</dbReference>
<dbReference type="Proteomes" id="UP000185984">
    <property type="component" value="Unassembled WGS sequence"/>
</dbReference>